<gene>
    <name evidence="4" type="ORF">FB566_3541</name>
</gene>
<dbReference type="GO" id="GO:0044689">
    <property type="term" value="F:7,8-didemethyl-8-hydroxy-5-deazariboflavin synthase activity"/>
    <property type="evidence" value="ECO:0007669"/>
    <property type="project" value="TreeGrafter"/>
</dbReference>
<evidence type="ECO:0000256" key="2">
    <source>
        <dbReference type="ARBA" id="ARBA00022485"/>
    </source>
</evidence>
<keyword evidence="2" id="KW-0411">Iron-sulfur</keyword>
<evidence type="ECO:0000313" key="4">
    <source>
        <dbReference type="EMBL" id="TQL77966.1"/>
    </source>
</evidence>
<dbReference type="InterPro" id="IPR045567">
    <property type="entry name" value="CofH/MnqC-like_C"/>
</dbReference>
<dbReference type="OrthoDB" id="9802027at2"/>
<name>A0A543AZH9_9ACTN</name>
<keyword evidence="2" id="KW-0479">Metal-binding</keyword>
<dbReference type="Proteomes" id="UP000317043">
    <property type="component" value="Unassembled WGS sequence"/>
</dbReference>
<dbReference type="EMBL" id="VFOW01000001">
    <property type="protein sequence ID" value="TQL77966.1"/>
    <property type="molecule type" value="Genomic_DNA"/>
</dbReference>
<dbReference type="PANTHER" id="PTHR43076:SF7">
    <property type="entry name" value="AMINODEOXYFUTALOSINE SYNTHASE"/>
    <property type="match status" value="1"/>
</dbReference>
<dbReference type="GO" id="GO:0051539">
    <property type="term" value="F:4 iron, 4 sulfur cluster binding"/>
    <property type="evidence" value="ECO:0007669"/>
    <property type="project" value="UniProtKB-KW"/>
</dbReference>
<accession>A0A543AZH9</accession>
<dbReference type="PANTHER" id="PTHR43076">
    <property type="entry name" value="FO SYNTHASE (COFH)"/>
    <property type="match status" value="1"/>
</dbReference>
<protein>
    <submittedName>
        <fullName evidence="4">Aminodeoxyfutalosine synthase</fullName>
    </submittedName>
</protein>
<comment type="cofactor">
    <cofactor evidence="1">
        <name>[4Fe-4S] cluster</name>
        <dbReference type="ChEBI" id="CHEBI:49883"/>
    </cofactor>
</comment>
<evidence type="ECO:0000313" key="5">
    <source>
        <dbReference type="Proteomes" id="UP000317043"/>
    </source>
</evidence>
<keyword evidence="2" id="KW-0408">Iron</keyword>
<keyword evidence="2" id="KW-0004">4Fe-4S</keyword>
<sequence length="216" mass="23303">MTNELQRAIEASLADGHRLSGEDGIGRVEDPVWLGRLAHRARVAASGEKVTFHLGEDSSPQTCATVAYDGDTESLLGRLLQLRDRQDEGAGLLVVAPVPQGPVVAVDALRAFALCRLILDNVEHVRCRWDDHGLDVAQLSLNFGADDLSGGVTGYRSTHDASGRSTKPLEPEELAELIQDAGFTPIQRDADGGVVREFEPPLPAAIRRAEPQKVWA</sequence>
<comment type="caution">
    <text evidence="4">The sequence shown here is derived from an EMBL/GenBank/DDBJ whole genome shotgun (WGS) entry which is preliminary data.</text>
</comment>
<reference evidence="4 5" key="1">
    <citation type="submission" date="2019-06" db="EMBL/GenBank/DDBJ databases">
        <title>Sequencing the genomes of 1000 actinobacteria strains.</title>
        <authorList>
            <person name="Klenk H.-P."/>
        </authorList>
    </citation>
    <scope>NUCLEOTIDE SEQUENCE [LARGE SCALE GENOMIC DNA]</scope>
    <source>
        <strain evidence="4 5">DSM 45928</strain>
    </source>
</reference>
<feature type="domain" description="CofH/MqnC-like C-terminal" evidence="3">
    <location>
        <begin position="103"/>
        <end position="189"/>
    </location>
</feature>
<evidence type="ECO:0000256" key="1">
    <source>
        <dbReference type="ARBA" id="ARBA00001966"/>
    </source>
</evidence>
<organism evidence="4 5">
    <name type="scientific">Stackebrandtia endophytica</name>
    <dbReference type="NCBI Taxonomy" id="1496996"/>
    <lineage>
        <taxon>Bacteria</taxon>
        <taxon>Bacillati</taxon>
        <taxon>Actinomycetota</taxon>
        <taxon>Actinomycetes</taxon>
        <taxon>Glycomycetales</taxon>
        <taxon>Glycomycetaceae</taxon>
        <taxon>Stackebrandtia</taxon>
    </lineage>
</organism>
<dbReference type="RefSeq" id="WP_142041674.1">
    <property type="nucleotide sequence ID" value="NZ_JBHTGS010000001.1"/>
</dbReference>
<dbReference type="InParanoid" id="A0A543AZH9"/>
<keyword evidence="5" id="KW-1185">Reference proteome</keyword>
<dbReference type="AlphaFoldDB" id="A0A543AZH9"/>
<proteinExistence type="predicted"/>
<evidence type="ECO:0000259" key="3">
    <source>
        <dbReference type="Pfam" id="PF19288"/>
    </source>
</evidence>
<dbReference type="InterPro" id="IPR034405">
    <property type="entry name" value="F420"/>
</dbReference>
<dbReference type="Pfam" id="PF19288">
    <property type="entry name" value="CofH_C"/>
    <property type="match status" value="1"/>
</dbReference>